<keyword evidence="4" id="KW-0677">Repeat</keyword>
<dbReference type="GeneID" id="106821293"/>
<evidence type="ECO:0000313" key="10">
    <source>
        <dbReference type="Proteomes" id="UP000695022"/>
    </source>
</evidence>
<dbReference type="InterPro" id="IPR056551">
    <property type="entry name" value="Beta-prop_NOL10_N"/>
</dbReference>
<evidence type="ECO:0000256" key="3">
    <source>
        <dbReference type="ARBA" id="ARBA00022574"/>
    </source>
</evidence>
<reference evidence="11" key="1">
    <citation type="submission" date="2025-08" db="UniProtKB">
        <authorList>
            <consortium name="RefSeq"/>
        </authorList>
    </citation>
    <scope>IDENTIFICATION</scope>
</reference>
<evidence type="ECO:0000256" key="1">
    <source>
        <dbReference type="ARBA" id="ARBA00004604"/>
    </source>
</evidence>
<comment type="similarity">
    <text evidence="2">Belongs to the WD repeat NOL10/ENP2 family.</text>
</comment>
<feature type="domain" description="Nucleolar protein 10-like N-terminal" evidence="9">
    <location>
        <begin position="1"/>
        <end position="364"/>
    </location>
</feature>
<dbReference type="Pfam" id="PF23098">
    <property type="entry name" value="Beta-prop_NOL10_N"/>
    <property type="match status" value="1"/>
</dbReference>
<gene>
    <name evidence="11" type="primary">LOC106821293</name>
</gene>
<keyword evidence="5" id="KW-0539">Nucleus</keyword>
<comment type="subcellular location">
    <subcellularLocation>
        <location evidence="1">Nucleus</location>
        <location evidence="1">Nucleolus</location>
    </subcellularLocation>
</comment>
<organism evidence="10 11">
    <name type="scientific">Priapulus caudatus</name>
    <name type="common">Priapulid worm</name>
    <dbReference type="NCBI Taxonomy" id="37621"/>
    <lineage>
        <taxon>Eukaryota</taxon>
        <taxon>Metazoa</taxon>
        <taxon>Ecdysozoa</taxon>
        <taxon>Scalidophora</taxon>
        <taxon>Priapulida</taxon>
        <taxon>Priapulimorpha</taxon>
        <taxon>Priapulimorphida</taxon>
        <taxon>Priapulidae</taxon>
        <taxon>Priapulus</taxon>
    </lineage>
</organism>
<dbReference type="InterPro" id="IPR012580">
    <property type="entry name" value="NUC153"/>
</dbReference>
<evidence type="ECO:0000256" key="6">
    <source>
        <dbReference type="SAM" id="MobiDB-lite"/>
    </source>
</evidence>
<dbReference type="Gene3D" id="2.130.10.10">
    <property type="entry name" value="YVTN repeat-like/Quinoprotein amine dehydrogenase"/>
    <property type="match status" value="1"/>
</dbReference>
<evidence type="ECO:0000259" key="7">
    <source>
        <dbReference type="Pfam" id="PF08159"/>
    </source>
</evidence>
<evidence type="ECO:0000259" key="9">
    <source>
        <dbReference type="Pfam" id="PF23098"/>
    </source>
</evidence>
<dbReference type="Pfam" id="PF23097">
    <property type="entry name" value="NOL10_2nd"/>
    <property type="match status" value="1"/>
</dbReference>
<dbReference type="SUPFAM" id="SSF50978">
    <property type="entry name" value="WD40 repeat-like"/>
    <property type="match status" value="1"/>
</dbReference>
<protein>
    <submittedName>
        <fullName evidence="11">Nucleolar protein 10-like</fullName>
    </submittedName>
</protein>
<dbReference type="InterPro" id="IPR040382">
    <property type="entry name" value="NOL10/Enp2"/>
</dbReference>
<name>A0ABM1FAR1_PRICU</name>
<feature type="compositionally biased region" description="Basic and acidic residues" evidence="6">
    <location>
        <begin position="651"/>
        <end position="664"/>
    </location>
</feature>
<evidence type="ECO:0000313" key="11">
    <source>
        <dbReference type="RefSeq" id="XP_014681532.1"/>
    </source>
</evidence>
<feature type="domain" description="Nucleolar protein 10-like second" evidence="8">
    <location>
        <begin position="369"/>
        <end position="417"/>
    </location>
</feature>
<keyword evidence="3" id="KW-0853">WD repeat</keyword>
<dbReference type="InterPro" id="IPR015943">
    <property type="entry name" value="WD40/YVTN_repeat-like_dom_sf"/>
</dbReference>
<dbReference type="InterPro" id="IPR056550">
    <property type="entry name" value="NOL10_2nd"/>
</dbReference>
<accession>A0ABM1FAR1</accession>
<sequence length="692" mass="79880">MQVSNPNNIKIYNLSAGKSLPEWLSDRKKRQLQKQDLDVRRRIELIQDFEMPAVSNCVQVTRDEQYILTTGVYKPRVRCYDVNQLSMKFERCFDAEVVQFEVLSEDYSKVVFLQCDRYIEVHAQHGKYFRLRIPKFGRDLAYHYPSCDLYFVGASADIFRLNLEQGRFMTPLRTNASSNNVCLFNPVHQLFTVGTNEGRVECWDPRMRSRVGILDCALSGMEVDTEVDGIPTVTALTYKDGLTMAVGTSTGQVLLYDIRSDKPLLVKDHQYGLPIKSIAFHSALDLCVSVDTHIVKIWNQRTGKAFTSIEPETDLNDMCVVPRSGLLFLANEAPKLQTYYIPALGPAPKWCGFLDNLTEELEENPTPTVYDDYKFVTKKDLESLGLVHLIGTNLLRAYMHGFFMDIRLYNKAKAIAEPFAFEEYRKQKIREKIEGERANRVMRKKLPKVNKQLAQKLLDLDSEHSGTKTKKKQNVSNLLKDDRFKAMFENPDFQVDETAEEYRLLNPVVSKLDRDKAKRKQKEEDEEDNNLESYFEEVEERAGERSSSDDDSSSDDEHQWTSEMKTQHALLRKQAYLERKREDREAQLMPKFFELKSGGDFDGLRDARAKRAADPRASLAERLRSDENLQAPSAGHSAGSQEMTYTLTKNRKSEERQREAELHHAERKKLRRSAHGIGTKPKPKFWMGKRVQ</sequence>
<evidence type="ECO:0000256" key="4">
    <source>
        <dbReference type="ARBA" id="ARBA00022737"/>
    </source>
</evidence>
<evidence type="ECO:0000259" key="8">
    <source>
        <dbReference type="Pfam" id="PF23097"/>
    </source>
</evidence>
<dbReference type="Proteomes" id="UP000695022">
    <property type="component" value="Unplaced"/>
</dbReference>
<dbReference type="InterPro" id="IPR036322">
    <property type="entry name" value="WD40_repeat_dom_sf"/>
</dbReference>
<evidence type="ECO:0000256" key="5">
    <source>
        <dbReference type="ARBA" id="ARBA00023242"/>
    </source>
</evidence>
<keyword evidence="10" id="KW-1185">Reference proteome</keyword>
<feature type="region of interest" description="Disordered" evidence="6">
    <location>
        <begin position="592"/>
        <end position="692"/>
    </location>
</feature>
<dbReference type="Pfam" id="PF08159">
    <property type="entry name" value="NUC153"/>
    <property type="match status" value="1"/>
</dbReference>
<dbReference type="RefSeq" id="XP_014681532.1">
    <property type="nucleotide sequence ID" value="XM_014826046.1"/>
</dbReference>
<dbReference type="PANTHER" id="PTHR14927">
    <property type="entry name" value="NUCLEOLAR PROTEIN 10"/>
    <property type="match status" value="1"/>
</dbReference>
<feature type="compositionally biased region" description="Acidic residues" evidence="6">
    <location>
        <begin position="524"/>
        <end position="539"/>
    </location>
</feature>
<dbReference type="PANTHER" id="PTHR14927:SF0">
    <property type="entry name" value="NUCLEOLAR PROTEIN 10"/>
    <property type="match status" value="1"/>
</dbReference>
<feature type="compositionally biased region" description="Basic residues" evidence="6">
    <location>
        <begin position="665"/>
        <end position="674"/>
    </location>
</feature>
<feature type="domain" description="NUC153" evidence="7">
    <location>
        <begin position="481"/>
        <end position="508"/>
    </location>
</feature>
<feature type="compositionally biased region" description="Basic and acidic residues" evidence="6">
    <location>
        <begin position="593"/>
        <end position="627"/>
    </location>
</feature>
<feature type="region of interest" description="Disordered" evidence="6">
    <location>
        <begin position="513"/>
        <end position="569"/>
    </location>
</feature>
<feature type="compositionally biased region" description="Polar residues" evidence="6">
    <location>
        <begin position="638"/>
        <end position="648"/>
    </location>
</feature>
<evidence type="ECO:0000256" key="2">
    <source>
        <dbReference type="ARBA" id="ARBA00005264"/>
    </source>
</evidence>
<proteinExistence type="inferred from homology"/>